<evidence type="ECO:0000256" key="2">
    <source>
        <dbReference type="ARBA" id="ARBA00010679"/>
    </source>
</evidence>
<dbReference type="Pfam" id="PF00633">
    <property type="entry name" value="HHH"/>
    <property type="match status" value="1"/>
</dbReference>
<keyword evidence="7" id="KW-0456">Lyase</keyword>
<dbReference type="Proteomes" id="UP001210339">
    <property type="component" value="Chromosome"/>
</dbReference>
<dbReference type="CDD" id="cd00056">
    <property type="entry name" value="ENDO3c"/>
    <property type="match status" value="1"/>
</dbReference>
<dbReference type="Gene3D" id="1.10.340.30">
    <property type="entry name" value="Hypothetical protein, domain 2"/>
    <property type="match status" value="1"/>
</dbReference>
<dbReference type="SUPFAM" id="SSF55945">
    <property type="entry name" value="TATA-box binding protein-like"/>
    <property type="match status" value="1"/>
</dbReference>
<keyword evidence="5" id="KW-0378">Hydrolase</keyword>
<dbReference type="PANTHER" id="PTHR10242">
    <property type="entry name" value="8-OXOGUANINE DNA GLYCOSYLASE"/>
    <property type="match status" value="1"/>
</dbReference>
<dbReference type="SMART" id="SM00478">
    <property type="entry name" value="ENDO3c"/>
    <property type="match status" value="1"/>
</dbReference>
<dbReference type="InterPro" id="IPR023170">
    <property type="entry name" value="HhH_base_excis_C"/>
</dbReference>
<evidence type="ECO:0000256" key="6">
    <source>
        <dbReference type="ARBA" id="ARBA00023204"/>
    </source>
</evidence>
<dbReference type="PANTHER" id="PTHR10242:SF2">
    <property type="entry name" value="N-GLYCOSYLASE_DNA LYASE"/>
    <property type="match status" value="1"/>
</dbReference>
<comment type="similarity">
    <text evidence="1">Belongs to the Nth/MutY family.</text>
</comment>
<dbReference type="InterPro" id="IPR000445">
    <property type="entry name" value="HhH_motif"/>
</dbReference>
<dbReference type="InterPro" id="IPR011257">
    <property type="entry name" value="DNA_glycosylase"/>
</dbReference>
<comment type="similarity">
    <text evidence="2">Belongs to the type-1 OGG1 family.</text>
</comment>
<keyword evidence="6" id="KW-0234">DNA repair</keyword>
<accession>A0ABY7QT19</accession>
<evidence type="ECO:0000256" key="1">
    <source>
        <dbReference type="ARBA" id="ARBA00008343"/>
    </source>
</evidence>
<dbReference type="Pfam" id="PF07934">
    <property type="entry name" value="OGG_N"/>
    <property type="match status" value="1"/>
</dbReference>
<sequence length="280" mass="31688">MAVKSQIVDTPYFDPKAIFNCGQAFRGRTTADGFLVPVEGRLIAITPCGGGWSFQSDRPEADRHYFDFNTDYGALRRPLHNFEAMRTPMAYGRGIRLLNQSPFETICTFIISQNSHIPRIKKTVEWLAATFGSEIREGIYSFPTPQALASADLSILREQGKLGYRDKYILGTAQAVAEARVTMAELMKLDRDRARELLLTLPGVGPKVADCILLFGLGHKDAFPVDVWIQRVMEHLFLQSKTSKSRIAIEGRRLFGESAGLAQQYLFYYGREHSDVWRHY</sequence>
<evidence type="ECO:0000256" key="4">
    <source>
        <dbReference type="ARBA" id="ARBA00022763"/>
    </source>
</evidence>
<dbReference type="InterPro" id="IPR012904">
    <property type="entry name" value="OGG_N"/>
</dbReference>
<evidence type="ECO:0000256" key="7">
    <source>
        <dbReference type="ARBA" id="ARBA00023239"/>
    </source>
</evidence>
<keyword evidence="4" id="KW-0227">DNA damage</keyword>
<reference evidence="12 13" key="1">
    <citation type="submission" date="2023-01" db="EMBL/GenBank/DDBJ databases">
        <authorList>
            <person name="Lee S.H."/>
            <person name="Jung H.S."/>
            <person name="Yun J.U."/>
        </authorList>
    </citation>
    <scope>NUCLEOTIDE SEQUENCE [LARGE SCALE GENOMIC DNA]</scope>
    <source>
        <strain evidence="12 13">CBA3646</strain>
    </source>
</reference>
<evidence type="ECO:0000256" key="3">
    <source>
        <dbReference type="ARBA" id="ARBA00012720"/>
    </source>
</evidence>
<dbReference type="Gene3D" id="3.30.310.260">
    <property type="match status" value="1"/>
</dbReference>
<keyword evidence="13" id="KW-1185">Reference proteome</keyword>
<evidence type="ECO:0000256" key="8">
    <source>
        <dbReference type="ARBA" id="ARBA00023268"/>
    </source>
</evidence>
<dbReference type="RefSeq" id="WP_271191472.1">
    <property type="nucleotide sequence ID" value="NZ_CP115667.1"/>
</dbReference>
<feature type="domain" description="HhH-GPD" evidence="11">
    <location>
        <begin position="111"/>
        <end position="271"/>
    </location>
</feature>
<proteinExistence type="inferred from homology"/>
<dbReference type="Gene3D" id="1.10.1670.10">
    <property type="entry name" value="Helix-hairpin-Helix base-excision DNA repair enzymes (C-terminal)"/>
    <property type="match status" value="1"/>
</dbReference>
<dbReference type="InterPro" id="IPR052054">
    <property type="entry name" value="Oxidative_DNA_repair_enzyme"/>
</dbReference>
<protein>
    <recommendedName>
        <fullName evidence="3">DNA-(apurinic or apyrimidinic site) lyase</fullName>
        <ecNumber evidence="3">4.2.99.18</ecNumber>
    </recommendedName>
</protein>
<keyword evidence="9" id="KW-0326">Glycosidase</keyword>
<dbReference type="SUPFAM" id="SSF48150">
    <property type="entry name" value="DNA-glycosylase"/>
    <property type="match status" value="1"/>
</dbReference>
<gene>
    <name evidence="12" type="ORF">O6R05_08035</name>
</gene>
<evidence type="ECO:0000256" key="9">
    <source>
        <dbReference type="ARBA" id="ARBA00023295"/>
    </source>
</evidence>
<dbReference type="EMBL" id="CP115667">
    <property type="protein sequence ID" value="WBW49941.1"/>
    <property type="molecule type" value="Genomic_DNA"/>
</dbReference>
<evidence type="ECO:0000256" key="10">
    <source>
        <dbReference type="ARBA" id="ARBA00044632"/>
    </source>
</evidence>
<evidence type="ECO:0000313" key="13">
    <source>
        <dbReference type="Proteomes" id="UP001210339"/>
    </source>
</evidence>
<dbReference type="InterPro" id="IPR003265">
    <property type="entry name" value="HhH-GPD_domain"/>
</dbReference>
<evidence type="ECO:0000259" key="11">
    <source>
        <dbReference type="SMART" id="SM00478"/>
    </source>
</evidence>
<comment type="catalytic activity">
    <reaction evidence="10">
        <text>2'-deoxyribonucleotide-(2'-deoxyribose 5'-phosphate)-2'-deoxyribonucleotide-DNA = a 3'-end 2'-deoxyribonucleotide-(2,3-dehydro-2,3-deoxyribose 5'-phosphate)-DNA + a 5'-end 5'-phospho-2'-deoxyribonucleoside-DNA + H(+)</text>
        <dbReference type="Rhea" id="RHEA:66592"/>
        <dbReference type="Rhea" id="RHEA-COMP:13180"/>
        <dbReference type="Rhea" id="RHEA-COMP:16897"/>
        <dbReference type="Rhea" id="RHEA-COMP:17067"/>
        <dbReference type="ChEBI" id="CHEBI:15378"/>
        <dbReference type="ChEBI" id="CHEBI:136412"/>
        <dbReference type="ChEBI" id="CHEBI:157695"/>
        <dbReference type="ChEBI" id="CHEBI:167181"/>
        <dbReference type="EC" id="4.2.99.18"/>
    </reaction>
</comment>
<evidence type="ECO:0000256" key="5">
    <source>
        <dbReference type="ARBA" id="ARBA00022801"/>
    </source>
</evidence>
<organism evidence="12 13">
    <name type="scientific">Peptoniphilus equinus</name>
    <dbReference type="NCBI Taxonomy" id="3016343"/>
    <lineage>
        <taxon>Bacteria</taxon>
        <taxon>Bacillati</taxon>
        <taxon>Bacillota</taxon>
        <taxon>Tissierellia</taxon>
        <taxon>Tissierellales</taxon>
        <taxon>Peptoniphilaceae</taxon>
        <taxon>Peptoniphilus</taxon>
    </lineage>
</organism>
<keyword evidence="8" id="KW-0511">Multifunctional enzyme</keyword>
<evidence type="ECO:0000313" key="12">
    <source>
        <dbReference type="EMBL" id="WBW49941.1"/>
    </source>
</evidence>
<name>A0ABY7QT19_9FIRM</name>
<dbReference type="EC" id="4.2.99.18" evidence="3"/>
<dbReference type="Pfam" id="PF00730">
    <property type="entry name" value="HhH-GPD"/>
    <property type="match status" value="1"/>
</dbReference>